<dbReference type="InterPro" id="IPR054206">
    <property type="entry name" value="DUF6912"/>
</dbReference>
<gene>
    <name evidence="1" type="ORF">J2S59_003973</name>
</gene>
<dbReference type="RefSeq" id="WP_068120817.1">
    <property type="nucleotide sequence ID" value="NZ_CCXJ01000311.1"/>
</dbReference>
<organism evidence="1 2">
    <name type="scientific">Nocardioides massiliensis</name>
    <dbReference type="NCBI Taxonomy" id="1325935"/>
    <lineage>
        <taxon>Bacteria</taxon>
        <taxon>Bacillati</taxon>
        <taxon>Actinomycetota</taxon>
        <taxon>Actinomycetes</taxon>
        <taxon>Propionibacteriales</taxon>
        <taxon>Nocardioidaceae</taxon>
        <taxon>Nocardioides</taxon>
    </lineage>
</organism>
<dbReference type="Proteomes" id="UP001240447">
    <property type="component" value="Unassembled WGS sequence"/>
</dbReference>
<evidence type="ECO:0000313" key="1">
    <source>
        <dbReference type="EMBL" id="MDP9824164.1"/>
    </source>
</evidence>
<protein>
    <recommendedName>
        <fullName evidence="3">DUF4253 domain-containing protein</fullName>
    </recommendedName>
</protein>
<dbReference type="Pfam" id="PF21853">
    <property type="entry name" value="DUF6912"/>
    <property type="match status" value="1"/>
</dbReference>
<sequence length="168" mass="17672">MTTRVFVPLTRGDLQVLARDGVLPLPAGGVRAAHASTSALQASWPDGDEEEWEYAALLTAAQESLELVAAAGEDAASARRRVAVLDVAATVASPDPEAPETGVGLPEPLRLDDVDAWHVDDDEAVATVAAAVTAIRQGAGDDDLIVRLEACLDHDLGWYAPQELDQLL</sequence>
<evidence type="ECO:0008006" key="3">
    <source>
        <dbReference type="Google" id="ProtNLM"/>
    </source>
</evidence>
<dbReference type="EMBL" id="JAUSQM010000001">
    <property type="protein sequence ID" value="MDP9824164.1"/>
    <property type="molecule type" value="Genomic_DNA"/>
</dbReference>
<proteinExistence type="predicted"/>
<keyword evidence="2" id="KW-1185">Reference proteome</keyword>
<name>A0ABT9NUR2_9ACTN</name>
<accession>A0ABT9NUR2</accession>
<evidence type="ECO:0000313" key="2">
    <source>
        <dbReference type="Proteomes" id="UP001240447"/>
    </source>
</evidence>
<comment type="caution">
    <text evidence="1">The sequence shown here is derived from an EMBL/GenBank/DDBJ whole genome shotgun (WGS) entry which is preliminary data.</text>
</comment>
<reference evidence="1 2" key="1">
    <citation type="submission" date="2023-07" db="EMBL/GenBank/DDBJ databases">
        <title>Sequencing the genomes of 1000 actinobacteria strains.</title>
        <authorList>
            <person name="Klenk H.-P."/>
        </authorList>
    </citation>
    <scope>NUCLEOTIDE SEQUENCE [LARGE SCALE GENOMIC DNA]</scope>
    <source>
        <strain evidence="1 2">GD13</strain>
    </source>
</reference>